<sequence>MAPRRETEHKKAQLKAYIREECLRNQAKPNKLLPPVRELSDTFGLSAMLVWQVLKELEAEGLIYTIPRVGTFIGPPTQPPSEFYLMLVRRLERSQWHAWQTREGFEERIAALGGATLILTHEVFADCTHKKQLPPLAGIFYFDEENPVWPQEAKLRRVPKVQFRASNAFLRMCDHVSFDDRDGGRRATQHLLQLGHRCIAFLGLHKNALDLVFDWSVQREEGWKQALLQVGLSPQGLAYHPPETLSYEKVYSMEALGYTAAQPLVRREDVTAVVCANDSAALGLLRALQTANIPPNRWPAIVGFDDQPEVAIHNVSSFRLPWYEIGRTAADLLWERRHNLLTGSFQHRYVTMVLIQRLTSPVQWSHSTEQAALTLLGTTTDSPD</sequence>
<dbReference type="Pfam" id="PF13377">
    <property type="entry name" value="Peripla_BP_3"/>
    <property type="match status" value="1"/>
</dbReference>
<evidence type="ECO:0000256" key="3">
    <source>
        <dbReference type="ARBA" id="ARBA00023163"/>
    </source>
</evidence>
<dbReference type="CDD" id="cd07377">
    <property type="entry name" value="WHTH_GntR"/>
    <property type="match status" value="1"/>
</dbReference>
<dbReference type="STRING" id="454171.CP488_02812"/>
<dbReference type="KEGG" id="ccz:CCALI_01283"/>
<dbReference type="InterPro" id="IPR036388">
    <property type="entry name" value="WH-like_DNA-bd_sf"/>
</dbReference>
<dbReference type="RefSeq" id="WP_016482642.1">
    <property type="nucleotide sequence ID" value="NC_021487.1"/>
</dbReference>
<name>S0EXS3_CHTCT</name>
<dbReference type="AlphaFoldDB" id="S0EXS3"/>
<protein>
    <submittedName>
        <fullName evidence="5">Transcriptional regulators</fullName>
    </submittedName>
</protein>
<dbReference type="InterPro" id="IPR000524">
    <property type="entry name" value="Tscrpt_reg_HTH_GntR"/>
</dbReference>
<keyword evidence="2" id="KW-0238">DNA-binding</keyword>
<dbReference type="SUPFAM" id="SSF53822">
    <property type="entry name" value="Periplasmic binding protein-like I"/>
    <property type="match status" value="1"/>
</dbReference>
<dbReference type="eggNOG" id="COG1609">
    <property type="taxonomic scope" value="Bacteria"/>
</dbReference>
<accession>S0EXS3</accession>
<dbReference type="Gene3D" id="3.40.50.2300">
    <property type="match status" value="2"/>
</dbReference>
<evidence type="ECO:0000256" key="1">
    <source>
        <dbReference type="ARBA" id="ARBA00023015"/>
    </source>
</evidence>
<dbReference type="CDD" id="cd06267">
    <property type="entry name" value="PBP1_LacI_sugar_binding-like"/>
    <property type="match status" value="1"/>
</dbReference>
<proteinExistence type="predicted"/>
<evidence type="ECO:0000313" key="5">
    <source>
        <dbReference type="EMBL" id="CCW35101.1"/>
    </source>
</evidence>
<dbReference type="InterPro" id="IPR036390">
    <property type="entry name" value="WH_DNA-bd_sf"/>
</dbReference>
<dbReference type="EMBL" id="HF951689">
    <property type="protein sequence ID" value="CCW35101.1"/>
    <property type="molecule type" value="Genomic_DNA"/>
</dbReference>
<keyword evidence="1" id="KW-0805">Transcription regulation</keyword>
<dbReference type="SUPFAM" id="SSF46785">
    <property type="entry name" value="Winged helix' DNA-binding domain"/>
    <property type="match status" value="1"/>
</dbReference>
<evidence type="ECO:0000256" key="2">
    <source>
        <dbReference type="ARBA" id="ARBA00023125"/>
    </source>
</evidence>
<evidence type="ECO:0000313" key="6">
    <source>
        <dbReference type="Proteomes" id="UP000014227"/>
    </source>
</evidence>
<dbReference type="GO" id="GO:0003700">
    <property type="term" value="F:DNA-binding transcription factor activity"/>
    <property type="evidence" value="ECO:0007669"/>
    <property type="project" value="InterPro"/>
</dbReference>
<evidence type="ECO:0000259" key="4">
    <source>
        <dbReference type="PROSITE" id="PS50949"/>
    </source>
</evidence>
<dbReference type="OrthoDB" id="9796186at2"/>
<gene>
    <name evidence="5" type="ORF">CCALI_01283</name>
</gene>
<dbReference type="InterPro" id="IPR046335">
    <property type="entry name" value="LacI/GalR-like_sensor"/>
</dbReference>
<dbReference type="HOGENOM" id="CLU_719050_0_0_0"/>
<reference evidence="6" key="1">
    <citation type="submission" date="2013-03" db="EMBL/GenBank/DDBJ databases">
        <title>Genome sequence of Chthonomonas calidirosea, the first sequenced genome from the Armatimonadetes phylum (formally candidate division OP10).</title>
        <authorList>
            <person name="Lee K.C.Y."/>
            <person name="Morgan X.C."/>
            <person name="Dunfield P.F."/>
            <person name="Tamas I."/>
            <person name="Houghton K.M."/>
            <person name="Vyssotski M."/>
            <person name="Ryan J.L.J."/>
            <person name="Lagutin K."/>
            <person name="McDonald I.R."/>
            <person name="Stott M.B."/>
        </authorList>
    </citation>
    <scope>NUCLEOTIDE SEQUENCE [LARGE SCALE GENOMIC DNA]</scope>
    <source>
        <strain evidence="6">DSM 23976 / ICMP 18418 / T49</strain>
    </source>
</reference>
<dbReference type="InParanoid" id="S0EXS3"/>
<dbReference type="Gene3D" id="1.10.10.10">
    <property type="entry name" value="Winged helix-like DNA-binding domain superfamily/Winged helix DNA-binding domain"/>
    <property type="match status" value="1"/>
</dbReference>
<dbReference type="PATRIC" id="fig|1303518.3.peg.1307"/>
<dbReference type="PANTHER" id="PTHR30146:SF153">
    <property type="entry name" value="LACTOSE OPERON REPRESSOR"/>
    <property type="match status" value="1"/>
</dbReference>
<keyword evidence="6" id="KW-1185">Reference proteome</keyword>
<dbReference type="Proteomes" id="UP000014227">
    <property type="component" value="Chromosome I"/>
</dbReference>
<dbReference type="SMART" id="SM00345">
    <property type="entry name" value="HTH_GNTR"/>
    <property type="match status" value="1"/>
</dbReference>
<dbReference type="PROSITE" id="PS50949">
    <property type="entry name" value="HTH_GNTR"/>
    <property type="match status" value="1"/>
</dbReference>
<feature type="domain" description="HTH gntR-type" evidence="4">
    <location>
        <begin position="8"/>
        <end position="76"/>
    </location>
</feature>
<dbReference type="PANTHER" id="PTHR30146">
    <property type="entry name" value="LACI-RELATED TRANSCRIPTIONAL REPRESSOR"/>
    <property type="match status" value="1"/>
</dbReference>
<dbReference type="InterPro" id="IPR028082">
    <property type="entry name" value="Peripla_BP_I"/>
</dbReference>
<organism evidence="5 6">
    <name type="scientific">Chthonomonas calidirosea (strain DSM 23976 / ICMP 18418 / T49)</name>
    <dbReference type="NCBI Taxonomy" id="1303518"/>
    <lineage>
        <taxon>Bacteria</taxon>
        <taxon>Bacillati</taxon>
        <taxon>Armatimonadota</taxon>
        <taxon>Chthonomonadia</taxon>
        <taxon>Chthonomonadales</taxon>
        <taxon>Chthonomonadaceae</taxon>
        <taxon>Chthonomonas</taxon>
    </lineage>
</organism>
<dbReference type="GO" id="GO:0000976">
    <property type="term" value="F:transcription cis-regulatory region binding"/>
    <property type="evidence" value="ECO:0007669"/>
    <property type="project" value="TreeGrafter"/>
</dbReference>
<dbReference type="Pfam" id="PF00392">
    <property type="entry name" value="GntR"/>
    <property type="match status" value="1"/>
</dbReference>
<keyword evidence="3" id="KW-0804">Transcription</keyword>